<dbReference type="PANTHER" id="PTHR38342">
    <property type="entry name" value="SLR5037 PROTEIN"/>
    <property type="match status" value="1"/>
</dbReference>
<reference evidence="2 3" key="1">
    <citation type="submission" date="2016-10" db="EMBL/GenBank/DDBJ databases">
        <authorList>
            <person name="de Groot N.N."/>
        </authorList>
    </citation>
    <scope>NUCLEOTIDE SEQUENCE [LARGE SCALE GENOMIC DNA]</scope>
    <source>
        <strain evidence="2 3">CGMCC 1.10457</strain>
    </source>
</reference>
<sequence length="144" mass="15275">MAYTTQQRVAGSFDDVVDATVDALGDEGFGVLCDIDVQATFAKKLDEEFRQYRILGACNPGLAREGLDAEIELGALLPCNVIVYESEDETGGEDGAVTVSAVDPAQLVGIADNPALESIATDVSGRFERVLDAIDDEFESPVEA</sequence>
<evidence type="ECO:0000313" key="2">
    <source>
        <dbReference type="EMBL" id="SFS10191.1"/>
    </source>
</evidence>
<dbReference type="Proteomes" id="UP000199062">
    <property type="component" value="Unassembled WGS sequence"/>
</dbReference>
<dbReference type="SUPFAM" id="SSF103247">
    <property type="entry name" value="TT1751-like"/>
    <property type="match status" value="1"/>
</dbReference>
<dbReference type="CDD" id="cd14797">
    <property type="entry name" value="DUF302"/>
    <property type="match status" value="1"/>
</dbReference>
<name>A0A1I6M3D8_9EURY</name>
<dbReference type="OrthoDB" id="2559at2157"/>
<dbReference type="EMBL" id="FOZK01000004">
    <property type="protein sequence ID" value="SFS10191.1"/>
    <property type="molecule type" value="Genomic_DNA"/>
</dbReference>
<dbReference type="RefSeq" id="WP_089818432.1">
    <property type="nucleotide sequence ID" value="NZ_FOZK01000004.1"/>
</dbReference>
<dbReference type="PIRSF" id="PIRSF021774">
    <property type="entry name" value="UCP021774"/>
    <property type="match status" value="1"/>
</dbReference>
<feature type="domain" description="DUF302" evidence="1">
    <location>
        <begin position="35"/>
        <end position="104"/>
    </location>
</feature>
<keyword evidence="3" id="KW-1185">Reference proteome</keyword>
<dbReference type="STRING" id="767519.SAMN05216559_3678"/>
<dbReference type="InterPro" id="IPR035923">
    <property type="entry name" value="TT1751-like_sf"/>
</dbReference>
<organism evidence="2 3">
    <name type="scientific">Halomicrobium zhouii</name>
    <dbReference type="NCBI Taxonomy" id="767519"/>
    <lineage>
        <taxon>Archaea</taxon>
        <taxon>Methanobacteriati</taxon>
        <taxon>Methanobacteriota</taxon>
        <taxon>Stenosarchaea group</taxon>
        <taxon>Halobacteria</taxon>
        <taxon>Halobacteriales</taxon>
        <taxon>Haloarculaceae</taxon>
        <taxon>Halomicrobium</taxon>
    </lineage>
</organism>
<dbReference type="InterPro" id="IPR005180">
    <property type="entry name" value="DUF302"/>
</dbReference>
<evidence type="ECO:0000259" key="1">
    <source>
        <dbReference type="Pfam" id="PF03625"/>
    </source>
</evidence>
<evidence type="ECO:0000313" key="3">
    <source>
        <dbReference type="Proteomes" id="UP000199062"/>
    </source>
</evidence>
<dbReference type="InterPro" id="IPR016796">
    <property type="entry name" value="UCP021774"/>
</dbReference>
<gene>
    <name evidence="2" type="ORF">SAMN05216559_3678</name>
</gene>
<dbReference type="Gene3D" id="3.30.310.70">
    <property type="entry name" value="TT1751-like domain"/>
    <property type="match status" value="1"/>
</dbReference>
<dbReference type="AlphaFoldDB" id="A0A1I6M3D8"/>
<proteinExistence type="predicted"/>
<dbReference type="Pfam" id="PF03625">
    <property type="entry name" value="DUF302"/>
    <property type="match status" value="1"/>
</dbReference>
<protein>
    <recommendedName>
        <fullName evidence="1">DUF302 domain-containing protein</fullName>
    </recommendedName>
</protein>
<dbReference type="PANTHER" id="PTHR38342:SF1">
    <property type="entry name" value="SLR5037 PROTEIN"/>
    <property type="match status" value="1"/>
</dbReference>
<accession>A0A1I6M3D8</accession>